<feature type="compositionally biased region" description="Basic and acidic residues" evidence="7">
    <location>
        <begin position="401"/>
        <end position="418"/>
    </location>
</feature>
<comment type="subcellular location">
    <subcellularLocation>
        <location evidence="1">Cell membrane</location>
        <topology evidence="1">Multi-pass membrane protein</topology>
    </subcellularLocation>
</comment>
<dbReference type="Proteomes" id="UP001597347">
    <property type="component" value="Unassembled WGS sequence"/>
</dbReference>
<protein>
    <submittedName>
        <fullName evidence="9">MraY family glycosyltransferase</fullName>
        <ecNumber evidence="9">2.7.8.-</ecNumber>
    </submittedName>
</protein>
<evidence type="ECO:0000313" key="9">
    <source>
        <dbReference type="EMBL" id="MFD1721681.1"/>
    </source>
</evidence>
<dbReference type="Pfam" id="PF00953">
    <property type="entry name" value="Glycos_transf_4"/>
    <property type="match status" value="1"/>
</dbReference>
<evidence type="ECO:0000256" key="5">
    <source>
        <dbReference type="ARBA" id="ARBA00022989"/>
    </source>
</evidence>
<proteinExistence type="predicted"/>
<keyword evidence="4 8" id="KW-0812">Transmembrane</keyword>
<feature type="transmembrane region" description="Helical" evidence="8">
    <location>
        <begin position="200"/>
        <end position="223"/>
    </location>
</feature>
<dbReference type="RefSeq" id="WP_377934142.1">
    <property type="nucleotide sequence ID" value="NZ_JBHUEA010000012.1"/>
</dbReference>
<dbReference type="GO" id="GO:0016740">
    <property type="term" value="F:transferase activity"/>
    <property type="evidence" value="ECO:0007669"/>
    <property type="project" value="UniProtKB-KW"/>
</dbReference>
<dbReference type="EC" id="2.7.8.-" evidence="9"/>
<evidence type="ECO:0000313" key="10">
    <source>
        <dbReference type="Proteomes" id="UP001597347"/>
    </source>
</evidence>
<comment type="caution">
    <text evidence="9">The sequence shown here is derived from an EMBL/GenBank/DDBJ whole genome shotgun (WGS) entry which is preliminary data.</text>
</comment>
<dbReference type="PANTHER" id="PTHR22926">
    <property type="entry name" value="PHOSPHO-N-ACETYLMURAMOYL-PENTAPEPTIDE-TRANSFERASE"/>
    <property type="match status" value="1"/>
</dbReference>
<dbReference type="PROSITE" id="PS01348">
    <property type="entry name" value="MRAY_2"/>
    <property type="match status" value="1"/>
</dbReference>
<gene>
    <name evidence="9" type="ORF">ACFSBI_08970</name>
</gene>
<dbReference type="CDD" id="cd06853">
    <property type="entry name" value="GT_WecA_like"/>
    <property type="match status" value="1"/>
</dbReference>
<feature type="transmembrane region" description="Helical" evidence="8">
    <location>
        <begin position="275"/>
        <end position="297"/>
    </location>
</feature>
<feature type="transmembrane region" description="Helical" evidence="8">
    <location>
        <begin position="354"/>
        <end position="374"/>
    </location>
</feature>
<sequence length="418" mass="45218">MIVTLLVGLIAAVVSFLMSIVMWKVGIRFRLHPEIRERDVHTRPTPRLGGIAMYTGLLSAMLVAWVISTRTDWFRLVFQGNEPQIIAILCAATLIVVMGVLDDFFDLDWTTKLIGQLIAAGLLAYLGGLQITDLPVGGDVGILVASSWSSLALTLVVIVVVMNMMNFIDGLDGLVAGVAVIANGAFFLYSYMLLQATGASSYFSLGTLLSAAMCGACLGFLPLNWHPARLFMGDAGSLLVGLMFAVASIAVTTSITPQTFQTAEGYSRAQYAPSFMLLLLPIAILIVPVLDFSSAVVRRIAAGKSPFSADRKHLHHRLLDMGHSRLHATLIFYAWTAVISVGSLLFFVVPDLTIAWSFIGGGLVVCAIATLAPLSHRKRREYEVQTRPQAATTREIAVLDPLDRASRDRPASPKERSA</sequence>
<feature type="region of interest" description="Disordered" evidence="7">
    <location>
        <begin position="398"/>
        <end position="418"/>
    </location>
</feature>
<organism evidence="9 10">
    <name type="scientific">Amnibacterium endophyticum</name>
    <dbReference type="NCBI Taxonomy" id="2109337"/>
    <lineage>
        <taxon>Bacteria</taxon>
        <taxon>Bacillati</taxon>
        <taxon>Actinomycetota</taxon>
        <taxon>Actinomycetes</taxon>
        <taxon>Micrococcales</taxon>
        <taxon>Microbacteriaceae</taxon>
        <taxon>Amnibacterium</taxon>
    </lineage>
</organism>
<dbReference type="PANTHER" id="PTHR22926:SF3">
    <property type="entry name" value="UNDECAPRENYL-PHOSPHATE ALPHA-N-ACETYLGLUCOSAMINYL 1-PHOSPHATE TRANSFERASE"/>
    <property type="match status" value="1"/>
</dbReference>
<feature type="transmembrane region" description="Helical" evidence="8">
    <location>
        <begin position="235"/>
        <end position="255"/>
    </location>
</feature>
<feature type="transmembrane region" description="Helical" evidence="8">
    <location>
        <begin position="143"/>
        <end position="162"/>
    </location>
</feature>
<feature type="transmembrane region" description="Helical" evidence="8">
    <location>
        <begin position="326"/>
        <end position="348"/>
    </location>
</feature>
<keyword evidence="3 9" id="KW-0808">Transferase</keyword>
<keyword evidence="6 8" id="KW-0472">Membrane</keyword>
<reference evidence="10" key="1">
    <citation type="journal article" date="2019" name="Int. J. Syst. Evol. Microbiol.">
        <title>The Global Catalogue of Microorganisms (GCM) 10K type strain sequencing project: providing services to taxonomists for standard genome sequencing and annotation.</title>
        <authorList>
            <consortium name="The Broad Institute Genomics Platform"/>
            <consortium name="The Broad Institute Genome Sequencing Center for Infectious Disease"/>
            <person name="Wu L."/>
            <person name="Ma J."/>
        </authorList>
    </citation>
    <scope>NUCLEOTIDE SEQUENCE [LARGE SCALE GENOMIC DNA]</scope>
    <source>
        <strain evidence="10">CGMCC 1.12471</strain>
    </source>
</reference>
<evidence type="ECO:0000256" key="7">
    <source>
        <dbReference type="SAM" id="MobiDB-lite"/>
    </source>
</evidence>
<feature type="transmembrane region" description="Helical" evidence="8">
    <location>
        <begin position="83"/>
        <end position="101"/>
    </location>
</feature>
<feature type="transmembrane region" description="Helical" evidence="8">
    <location>
        <begin position="113"/>
        <end position="131"/>
    </location>
</feature>
<dbReference type="EMBL" id="JBHUEA010000012">
    <property type="protein sequence ID" value="MFD1721681.1"/>
    <property type="molecule type" value="Genomic_DNA"/>
</dbReference>
<evidence type="ECO:0000256" key="1">
    <source>
        <dbReference type="ARBA" id="ARBA00004651"/>
    </source>
</evidence>
<feature type="transmembrane region" description="Helical" evidence="8">
    <location>
        <begin position="174"/>
        <end position="194"/>
    </location>
</feature>
<accession>A0ABW4LED6</accession>
<evidence type="ECO:0000256" key="2">
    <source>
        <dbReference type="ARBA" id="ARBA00022475"/>
    </source>
</evidence>
<dbReference type="InterPro" id="IPR018480">
    <property type="entry name" value="PNAcMuramoyl-5peptid_Trfase_CS"/>
</dbReference>
<dbReference type="InterPro" id="IPR000715">
    <property type="entry name" value="Glycosyl_transferase_4"/>
</dbReference>
<evidence type="ECO:0000256" key="6">
    <source>
        <dbReference type="ARBA" id="ARBA00023136"/>
    </source>
</evidence>
<name>A0ABW4LED6_9MICO</name>
<keyword evidence="10" id="KW-1185">Reference proteome</keyword>
<keyword evidence="2" id="KW-1003">Cell membrane</keyword>
<evidence type="ECO:0000256" key="8">
    <source>
        <dbReference type="SAM" id="Phobius"/>
    </source>
</evidence>
<feature type="transmembrane region" description="Helical" evidence="8">
    <location>
        <begin position="48"/>
        <end position="68"/>
    </location>
</feature>
<evidence type="ECO:0000256" key="4">
    <source>
        <dbReference type="ARBA" id="ARBA00022692"/>
    </source>
</evidence>
<keyword evidence="5 8" id="KW-1133">Transmembrane helix</keyword>
<feature type="transmembrane region" description="Helical" evidence="8">
    <location>
        <begin position="6"/>
        <end position="27"/>
    </location>
</feature>
<evidence type="ECO:0000256" key="3">
    <source>
        <dbReference type="ARBA" id="ARBA00022679"/>
    </source>
</evidence>